<feature type="transmembrane region" description="Helical" evidence="5">
    <location>
        <begin position="591"/>
        <end position="608"/>
    </location>
</feature>
<dbReference type="GO" id="GO:0005886">
    <property type="term" value="C:plasma membrane"/>
    <property type="evidence" value="ECO:0007669"/>
    <property type="project" value="UniProtKB-SubCell"/>
</dbReference>
<feature type="domain" description="4Fe-4S ferredoxin-type" evidence="6">
    <location>
        <begin position="669"/>
        <end position="699"/>
    </location>
</feature>
<dbReference type="SMART" id="SM00900">
    <property type="entry name" value="FMN_bind"/>
    <property type="match status" value="1"/>
</dbReference>
<protein>
    <submittedName>
        <fullName evidence="7">FMN-binding protein</fullName>
    </submittedName>
</protein>
<feature type="region of interest" description="Disordered" evidence="4">
    <location>
        <begin position="736"/>
        <end position="782"/>
    </location>
</feature>
<evidence type="ECO:0000256" key="1">
    <source>
        <dbReference type="ARBA" id="ARBA00004236"/>
    </source>
</evidence>
<evidence type="ECO:0000313" key="7">
    <source>
        <dbReference type="EMBL" id="GEQ98862.1"/>
    </source>
</evidence>
<proteinExistence type="predicted"/>
<evidence type="ECO:0000259" key="6">
    <source>
        <dbReference type="PROSITE" id="PS51379"/>
    </source>
</evidence>
<dbReference type="EMBL" id="BKCL01000010">
    <property type="protein sequence ID" value="GEQ98862.1"/>
    <property type="molecule type" value="Genomic_DNA"/>
</dbReference>
<dbReference type="InterPro" id="IPR007329">
    <property type="entry name" value="FMN-bd"/>
</dbReference>
<organism evidence="7 8">
    <name type="scientific">Iodidimonas gelatinilytica</name>
    <dbReference type="NCBI Taxonomy" id="1236966"/>
    <lineage>
        <taxon>Bacteria</taxon>
        <taxon>Pseudomonadati</taxon>
        <taxon>Pseudomonadota</taxon>
        <taxon>Alphaproteobacteria</taxon>
        <taxon>Iodidimonadales</taxon>
        <taxon>Iodidimonadaceae</taxon>
        <taxon>Iodidimonas</taxon>
    </lineage>
</organism>
<dbReference type="SUPFAM" id="SSF54862">
    <property type="entry name" value="4Fe-4S ferredoxins"/>
    <property type="match status" value="1"/>
</dbReference>
<feature type="transmembrane region" description="Helical" evidence="5">
    <location>
        <begin position="628"/>
        <end position="645"/>
    </location>
</feature>
<dbReference type="InterPro" id="IPR052378">
    <property type="entry name" value="NosR_regulator"/>
</dbReference>
<dbReference type="PANTHER" id="PTHR30224">
    <property type="entry name" value="ELECTRON TRANSPORT PROTEIN"/>
    <property type="match status" value="1"/>
</dbReference>
<dbReference type="Proteomes" id="UP000322084">
    <property type="component" value="Unassembled WGS sequence"/>
</dbReference>
<evidence type="ECO:0000256" key="4">
    <source>
        <dbReference type="SAM" id="MobiDB-lite"/>
    </source>
</evidence>
<accession>A0A5A7MS76</accession>
<comment type="subcellular location">
    <subcellularLocation>
        <location evidence="1">Cell membrane</location>
    </subcellularLocation>
</comment>
<keyword evidence="5" id="KW-1133">Transmembrane helix</keyword>
<feature type="transmembrane region" description="Helical" evidence="5">
    <location>
        <begin position="451"/>
        <end position="474"/>
    </location>
</feature>
<evidence type="ECO:0000313" key="8">
    <source>
        <dbReference type="Proteomes" id="UP000322084"/>
    </source>
</evidence>
<keyword evidence="2" id="KW-1003">Cell membrane</keyword>
<keyword evidence="5" id="KW-0812">Transmembrane</keyword>
<gene>
    <name evidence="7" type="primary">nosR</name>
    <name evidence="7" type="ORF">JCM17844_24990</name>
</gene>
<reference evidence="7 8" key="1">
    <citation type="submission" date="2019-09" db="EMBL/GenBank/DDBJ databases">
        <title>NBRP : Genome information of microbial organism related human and environment.</title>
        <authorList>
            <person name="Hattori M."/>
            <person name="Oshima K."/>
            <person name="Inaba H."/>
            <person name="Suda W."/>
            <person name="Sakamoto M."/>
            <person name="Iino T."/>
            <person name="Kitahara M."/>
            <person name="Oshida Y."/>
            <person name="Iida T."/>
            <person name="Kudo T."/>
            <person name="Itoh T."/>
            <person name="Ohkuma M."/>
        </authorList>
    </citation>
    <scope>NUCLEOTIDE SEQUENCE [LARGE SCALE GENOMIC DNA]</scope>
    <source>
        <strain evidence="7 8">Hi-2</strain>
    </source>
</reference>
<name>A0A5A7MS76_9PROT</name>
<keyword evidence="3 5" id="KW-0472">Membrane</keyword>
<comment type="caution">
    <text evidence="7">The sequence shown here is derived from an EMBL/GenBank/DDBJ whole genome shotgun (WGS) entry which is preliminary data.</text>
</comment>
<dbReference type="Pfam" id="PF04205">
    <property type="entry name" value="FMN_bind"/>
    <property type="match status" value="1"/>
</dbReference>
<dbReference type="AlphaFoldDB" id="A0A5A7MS76"/>
<feature type="transmembrane region" description="Helical" evidence="5">
    <location>
        <begin position="486"/>
        <end position="504"/>
    </location>
</feature>
<evidence type="ECO:0000256" key="2">
    <source>
        <dbReference type="ARBA" id="ARBA00022475"/>
    </source>
</evidence>
<dbReference type="Pfam" id="PF12801">
    <property type="entry name" value="Fer4_5"/>
    <property type="match status" value="2"/>
</dbReference>
<dbReference type="InterPro" id="IPR017896">
    <property type="entry name" value="4Fe4S_Fe-S-bd"/>
</dbReference>
<dbReference type="PANTHER" id="PTHR30224:SF4">
    <property type="entry name" value="ELECTRON TRANSPORT PROTEIN YCCM-RELATED"/>
    <property type="match status" value="1"/>
</dbReference>
<feature type="transmembrane region" description="Helical" evidence="5">
    <location>
        <begin position="524"/>
        <end position="545"/>
    </location>
</feature>
<dbReference type="PROSITE" id="PS51379">
    <property type="entry name" value="4FE4S_FER_2"/>
    <property type="match status" value="1"/>
</dbReference>
<evidence type="ECO:0000256" key="3">
    <source>
        <dbReference type="ARBA" id="ARBA00023136"/>
    </source>
</evidence>
<dbReference type="GO" id="GO:0010181">
    <property type="term" value="F:FMN binding"/>
    <property type="evidence" value="ECO:0007669"/>
    <property type="project" value="InterPro"/>
</dbReference>
<feature type="compositionally biased region" description="Basic residues" evidence="4">
    <location>
        <begin position="753"/>
        <end position="782"/>
    </location>
</feature>
<sequence>MRLRRLTLWMCGRFSIMTALSLLLSVLFAPPVLAQQSAQLGRFLDQVQAADIVPGANHFGALLEIAPIAPALKGEEIIGYVYLTSDIVNTAGYSGKPIHTLVGLDVDGTIIGLKLVEHHEPIVLIGIPQARIDASVMDLIGFNPMQAAKNGEAPPQVDIVSGATVTVLVIGDSILRSAGRVAHLLSGGTIETAGPTRMVDPQGGAVSNWETLLGNGAVRRLHITVGDVNEAFALSGDPKAMKRPEPGAPDDGFVDLYVALVSHPAIGRTLLGDTGFERLQSQLGTDQAAILIMGDGRYSFKGSGYVRGGIFDRIELTQGAETIRFRDKQHERIADLAAADAPSFKEIALFRIPTGVQFQPAETFSLQLLVQRAIGALDKAFTSFALDYRLPALYSKAVPPAPKTPAVVKAAPSADTKNPEEAISAPAMTDIANFGNGPNAPLWQRIWRSKIASISVLVIMLGVLTGIFFFQDILVKREKLFNRIRLAYLLVTLFWLGWVAHAQLSVVNVLAFANALRTDFQWSYFLIDPLIFILWFSVAAALLFWGRGPFCGWLCPFGALQELTNKAARLLHVPQITVPWGLHERLWPLKYVIFLVLFGVSLTSLGLAEKLAEVEPFKTAIILHFLRDWWFVLFAVALLVAGLFIERFFCRYLCPLGAALAIPGRLRMFDWLKRYRECGNPCMRCAVECPVGAIHPEGHINPNECISCLHCQVLYHHDHKCPVMIQKRLKREKRAAMASPSMNLPHRSAPKAVSRHAMPHHREKRHDRHERQKRTKPPRYPRRHRFGGDHCRACGSGRLHRWRCSVTTIKPGRHGQRACGAGRSGRILCVLLQRTSRGIAYCRPSVHA</sequence>
<evidence type="ECO:0000256" key="5">
    <source>
        <dbReference type="SAM" id="Phobius"/>
    </source>
</evidence>